<dbReference type="SUPFAM" id="SSF49998">
    <property type="entry name" value="Amine oxidase catalytic domain"/>
    <property type="match status" value="2"/>
</dbReference>
<dbReference type="InterPro" id="IPR000269">
    <property type="entry name" value="Cu_amine_oxidase"/>
</dbReference>
<dbReference type="GO" id="GO:0048038">
    <property type="term" value="F:quinone binding"/>
    <property type="evidence" value="ECO:0007669"/>
    <property type="project" value="InterPro"/>
</dbReference>
<evidence type="ECO:0000313" key="2">
    <source>
        <dbReference type="EMBL" id="KAK7363677.1"/>
    </source>
</evidence>
<dbReference type="InterPro" id="IPR036460">
    <property type="entry name" value="Cu_amine_oxidase_C_sf"/>
</dbReference>
<dbReference type="AlphaFoldDB" id="A0AAN9R912"/>
<proteinExistence type="inferred from homology"/>
<dbReference type="Gene3D" id="2.70.98.20">
    <property type="entry name" value="Copper amine oxidase, catalytic domain"/>
    <property type="match status" value="1"/>
</dbReference>
<sequence length="165" mass="18873">MLHTFERKHSQYMLRPISILTILVDLDLMKIVEYHDNTIMSAFTSEATIRSKSQGLGFNISGYSVSWTNWKFHIGFDARSTDWEFKANGVYHDHFYIYHLDFDIDIDGVENSFEKTNLKTANTESDAKIIVAELSVVNPNKKTWVGNDAGYLLIPISSNPSSLLF</sequence>
<organism evidence="2 3">
    <name type="scientific">Canavalia gladiata</name>
    <name type="common">Sword bean</name>
    <name type="synonym">Dolichos gladiatus</name>
    <dbReference type="NCBI Taxonomy" id="3824"/>
    <lineage>
        <taxon>Eukaryota</taxon>
        <taxon>Viridiplantae</taxon>
        <taxon>Streptophyta</taxon>
        <taxon>Embryophyta</taxon>
        <taxon>Tracheophyta</taxon>
        <taxon>Spermatophyta</taxon>
        <taxon>Magnoliopsida</taxon>
        <taxon>eudicotyledons</taxon>
        <taxon>Gunneridae</taxon>
        <taxon>Pentapetalae</taxon>
        <taxon>rosids</taxon>
        <taxon>fabids</taxon>
        <taxon>Fabales</taxon>
        <taxon>Fabaceae</taxon>
        <taxon>Papilionoideae</taxon>
        <taxon>50 kb inversion clade</taxon>
        <taxon>NPAAA clade</taxon>
        <taxon>indigoferoid/millettioid clade</taxon>
        <taxon>Phaseoleae</taxon>
        <taxon>Canavalia</taxon>
    </lineage>
</organism>
<evidence type="ECO:0000313" key="3">
    <source>
        <dbReference type="Proteomes" id="UP001367508"/>
    </source>
</evidence>
<comment type="caution">
    <text evidence="2">The sequence shown here is derived from an EMBL/GenBank/DDBJ whole genome shotgun (WGS) entry which is preliminary data.</text>
</comment>
<evidence type="ECO:0000256" key="1">
    <source>
        <dbReference type="RuleBase" id="RU000672"/>
    </source>
</evidence>
<dbReference type="EMBL" id="JAYMYQ010000001">
    <property type="protein sequence ID" value="KAK7363677.1"/>
    <property type="molecule type" value="Genomic_DNA"/>
</dbReference>
<dbReference type="Proteomes" id="UP001367508">
    <property type="component" value="Unassembled WGS sequence"/>
</dbReference>
<keyword evidence="1" id="KW-0801">TPQ</keyword>
<dbReference type="GO" id="GO:0008131">
    <property type="term" value="F:primary methylamine oxidase activity"/>
    <property type="evidence" value="ECO:0007669"/>
    <property type="project" value="InterPro"/>
</dbReference>
<name>A0AAN9R912_CANGL</name>
<dbReference type="PANTHER" id="PTHR10638">
    <property type="entry name" value="COPPER AMINE OXIDASE"/>
    <property type="match status" value="1"/>
</dbReference>
<comment type="cofactor">
    <cofactor evidence="1">
        <name>Cu cation</name>
        <dbReference type="ChEBI" id="CHEBI:23378"/>
    </cofactor>
    <text evidence="1">Contains 1 topaquinone per subunit.</text>
</comment>
<gene>
    <name evidence="2" type="ORF">VNO77_05827</name>
</gene>
<comment type="PTM">
    <text evidence="1">Topaquinone (TPQ) is generated by copper-dependent autoxidation of a specific tyrosyl residue.</text>
</comment>
<protein>
    <recommendedName>
        <fullName evidence="1">Amine oxidase</fullName>
        <ecNumber evidence="1">1.4.3.-</ecNumber>
    </recommendedName>
</protein>
<reference evidence="2 3" key="1">
    <citation type="submission" date="2024-01" db="EMBL/GenBank/DDBJ databases">
        <title>The genomes of 5 underutilized Papilionoideae crops provide insights into root nodulation and disease resistanc.</title>
        <authorList>
            <person name="Jiang F."/>
        </authorList>
    </citation>
    <scope>NUCLEOTIDE SEQUENCE [LARGE SCALE GENOMIC DNA]</scope>
    <source>
        <strain evidence="2">LVBAO_FW01</strain>
        <tissue evidence="2">Leaves</tissue>
    </source>
</reference>
<keyword evidence="3" id="KW-1185">Reference proteome</keyword>
<keyword evidence="1" id="KW-0479">Metal-binding</keyword>
<dbReference type="GO" id="GO:0009308">
    <property type="term" value="P:amine metabolic process"/>
    <property type="evidence" value="ECO:0007669"/>
    <property type="project" value="UniProtKB-UniRule"/>
</dbReference>
<dbReference type="PANTHER" id="PTHR10638:SF68">
    <property type="entry name" value="AMINE OXIDASE"/>
    <property type="match status" value="1"/>
</dbReference>
<dbReference type="GO" id="GO:0005507">
    <property type="term" value="F:copper ion binding"/>
    <property type="evidence" value="ECO:0007669"/>
    <property type="project" value="InterPro"/>
</dbReference>
<comment type="similarity">
    <text evidence="1">Belongs to the copper/topaquinone oxidase family.</text>
</comment>
<dbReference type="EC" id="1.4.3.-" evidence="1"/>
<accession>A0AAN9R912</accession>
<keyword evidence="1" id="KW-0186">Copper</keyword>
<keyword evidence="1" id="KW-0560">Oxidoreductase</keyword>